<gene>
    <name evidence="1" type="ORF">KIH74_23210</name>
</gene>
<dbReference type="RefSeq" id="WP_214158238.1">
    <property type="nucleotide sequence ID" value="NZ_JAHBAY010000010.1"/>
</dbReference>
<keyword evidence="2" id="KW-1185">Reference proteome</keyword>
<organism evidence="1 2">
    <name type="scientific">Kineosporia corallincola</name>
    <dbReference type="NCBI Taxonomy" id="2835133"/>
    <lineage>
        <taxon>Bacteria</taxon>
        <taxon>Bacillati</taxon>
        <taxon>Actinomycetota</taxon>
        <taxon>Actinomycetes</taxon>
        <taxon>Kineosporiales</taxon>
        <taxon>Kineosporiaceae</taxon>
        <taxon>Kineosporia</taxon>
    </lineage>
</organism>
<evidence type="ECO:0000313" key="1">
    <source>
        <dbReference type="EMBL" id="MBT0771870.1"/>
    </source>
</evidence>
<reference evidence="1 2" key="1">
    <citation type="submission" date="2021-05" db="EMBL/GenBank/DDBJ databases">
        <title>Kineosporia and Streptomyces sp. nov. two new marine actinobacteria isolated from Coral.</title>
        <authorList>
            <person name="Buangrab K."/>
            <person name="Sutthacheep M."/>
            <person name="Yeemin T."/>
            <person name="Harunari E."/>
            <person name="Igarashi Y."/>
            <person name="Kanchanasin P."/>
            <person name="Tanasupawat S."/>
            <person name="Phongsopitanun W."/>
        </authorList>
    </citation>
    <scope>NUCLEOTIDE SEQUENCE [LARGE SCALE GENOMIC DNA]</scope>
    <source>
        <strain evidence="1 2">J2-2</strain>
    </source>
</reference>
<name>A0ABS5TL83_9ACTN</name>
<protein>
    <submittedName>
        <fullName evidence="1">Uncharacterized protein</fullName>
    </submittedName>
</protein>
<evidence type="ECO:0000313" key="2">
    <source>
        <dbReference type="Proteomes" id="UP001197247"/>
    </source>
</evidence>
<proteinExistence type="predicted"/>
<accession>A0ABS5TL83</accession>
<dbReference type="EMBL" id="JAHBAY010000010">
    <property type="protein sequence ID" value="MBT0771870.1"/>
    <property type="molecule type" value="Genomic_DNA"/>
</dbReference>
<comment type="caution">
    <text evidence="1">The sequence shown here is derived from an EMBL/GenBank/DDBJ whole genome shotgun (WGS) entry which is preliminary data.</text>
</comment>
<dbReference type="Proteomes" id="UP001197247">
    <property type="component" value="Unassembled WGS sequence"/>
</dbReference>
<sequence length="99" mass="11421">MPDPDVETFLEYSGAYMDINSLDRDYEATFIRDMSRPSPAHTRFRRGFAKAVLGQVTALQYERAAGWDFDDDQEFREHLAGLWRRFYGDADPHELAGLG</sequence>